<accession>A0AAV3QPC6</accession>
<dbReference type="Proteomes" id="UP001454036">
    <property type="component" value="Unassembled WGS sequence"/>
</dbReference>
<reference evidence="1 2" key="1">
    <citation type="submission" date="2024-01" db="EMBL/GenBank/DDBJ databases">
        <title>The complete chloroplast genome sequence of Lithospermum erythrorhizon: insights into the phylogenetic relationship among Boraginaceae species and the maternal lineages of purple gromwells.</title>
        <authorList>
            <person name="Okada T."/>
            <person name="Watanabe K."/>
        </authorList>
    </citation>
    <scope>NUCLEOTIDE SEQUENCE [LARGE SCALE GENOMIC DNA]</scope>
</reference>
<dbReference type="EMBL" id="BAABME010004915">
    <property type="protein sequence ID" value="GAA0163992.1"/>
    <property type="molecule type" value="Genomic_DNA"/>
</dbReference>
<dbReference type="PANTHER" id="PTHR47592:SF31">
    <property type="entry name" value="ZINC FINGER, CCHC-TYPE-RELATED"/>
    <property type="match status" value="1"/>
</dbReference>
<keyword evidence="2" id="KW-1185">Reference proteome</keyword>
<name>A0AAV3QPC6_LITER</name>
<dbReference type="PANTHER" id="PTHR47592">
    <property type="entry name" value="PBF68 PROTEIN"/>
    <property type="match status" value="1"/>
</dbReference>
<organism evidence="1 2">
    <name type="scientific">Lithospermum erythrorhizon</name>
    <name type="common">Purple gromwell</name>
    <name type="synonym">Lithospermum officinale var. erythrorhizon</name>
    <dbReference type="NCBI Taxonomy" id="34254"/>
    <lineage>
        <taxon>Eukaryota</taxon>
        <taxon>Viridiplantae</taxon>
        <taxon>Streptophyta</taxon>
        <taxon>Embryophyta</taxon>
        <taxon>Tracheophyta</taxon>
        <taxon>Spermatophyta</taxon>
        <taxon>Magnoliopsida</taxon>
        <taxon>eudicotyledons</taxon>
        <taxon>Gunneridae</taxon>
        <taxon>Pentapetalae</taxon>
        <taxon>asterids</taxon>
        <taxon>lamiids</taxon>
        <taxon>Boraginales</taxon>
        <taxon>Boraginaceae</taxon>
        <taxon>Boraginoideae</taxon>
        <taxon>Lithospermeae</taxon>
        <taxon>Lithospermum</taxon>
    </lineage>
</organism>
<dbReference type="Pfam" id="PF14223">
    <property type="entry name" value="Retrotran_gag_2"/>
    <property type="match status" value="1"/>
</dbReference>
<evidence type="ECO:0000313" key="1">
    <source>
        <dbReference type="EMBL" id="GAA0163992.1"/>
    </source>
</evidence>
<protein>
    <submittedName>
        <fullName evidence="1">Uncharacterized protein</fullName>
    </submittedName>
</protein>
<comment type="caution">
    <text evidence="1">The sequence shown here is derived from an EMBL/GenBank/DDBJ whole genome shotgun (WGS) entry which is preliminary data.</text>
</comment>
<proteinExistence type="predicted"/>
<gene>
    <name evidence="1" type="ORF">LIER_19732</name>
</gene>
<evidence type="ECO:0000313" key="2">
    <source>
        <dbReference type="Proteomes" id="UP001454036"/>
    </source>
</evidence>
<sequence>MLNTLAQKLYDIYLLLTTAKEVWIALNGKYKHVKIGTDRFLIVKYFEYKFDEKLGLLDQVRYLEILSSCLRAIGVVIPHVIQITAILSKLLTSWKGYRKKMLHSKEVFSYDDFTSSLQIECENCTRDVETDDLVNKVHHVSLG</sequence>
<dbReference type="AlphaFoldDB" id="A0AAV3QPC6"/>